<dbReference type="PANTHER" id="PTHR13789:SF307">
    <property type="entry name" value="HYDROXYLASE, PUTATIVE (AFU_ORTHOLOGUE AFUA_2G04330)-RELATED"/>
    <property type="match status" value="1"/>
</dbReference>
<accession>A0A5N7CG32</accession>
<dbReference type="Gene3D" id="3.50.50.60">
    <property type="entry name" value="FAD/NAD(P)-binding domain"/>
    <property type="match status" value="1"/>
</dbReference>
<name>A0A5N7CG32_PETAA</name>
<evidence type="ECO:0000256" key="6">
    <source>
        <dbReference type="SAM" id="MobiDB-lite"/>
    </source>
</evidence>
<evidence type="ECO:0000256" key="2">
    <source>
        <dbReference type="ARBA" id="ARBA00022630"/>
    </source>
</evidence>
<organism evidence="8">
    <name type="scientific">Petromyces alliaceus</name>
    <name type="common">Aspergillus alliaceus</name>
    <dbReference type="NCBI Taxonomy" id="209559"/>
    <lineage>
        <taxon>Eukaryota</taxon>
        <taxon>Fungi</taxon>
        <taxon>Dikarya</taxon>
        <taxon>Ascomycota</taxon>
        <taxon>Pezizomycotina</taxon>
        <taxon>Eurotiomycetes</taxon>
        <taxon>Eurotiomycetidae</taxon>
        <taxon>Eurotiales</taxon>
        <taxon>Aspergillaceae</taxon>
        <taxon>Aspergillus</taxon>
        <taxon>Aspergillus subgen. Circumdati</taxon>
    </lineage>
</organism>
<dbReference type="EMBL" id="ML735234">
    <property type="protein sequence ID" value="KAE8392817.1"/>
    <property type="molecule type" value="Genomic_DNA"/>
</dbReference>
<dbReference type="GO" id="GO:0004497">
    <property type="term" value="F:monooxygenase activity"/>
    <property type="evidence" value="ECO:0007669"/>
    <property type="project" value="UniProtKB-KW"/>
</dbReference>
<feature type="domain" description="FAD-binding" evidence="7">
    <location>
        <begin position="36"/>
        <end position="397"/>
    </location>
</feature>
<comment type="similarity">
    <text evidence="1">Belongs to the paxM FAD-dependent monooxygenase family.</text>
</comment>
<evidence type="ECO:0000256" key="1">
    <source>
        <dbReference type="ARBA" id="ARBA00007992"/>
    </source>
</evidence>
<dbReference type="PANTHER" id="PTHR13789">
    <property type="entry name" value="MONOOXYGENASE"/>
    <property type="match status" value="1"/>
</dbReference>
<keyword evidence="3" id="KW-0274">FAD</keyword>
<dbReference type="InterPro" id="IPR036188">
    <property type="entry name" value="FAD/NAD-bd_sf"/>
</dbReference>
<dbReference type="Pfam" id="PF01494">
    <property type="entry name" value="FAD_binding_3"/>
    <property type="match status" value="1"/>
</dbReference>
<dbReference type="AlphaFoldDB" id="A0A5N7CG32"/>
<dbReference type="InterPro" id="IPR002938">
    <property type="entry name" value="FAD-bd"/>
</dbReference>
<dbReference type="PRINTS" id="PR00420">
    <property type="entry name" value="RNGMNOXGNASE"/>
</dbReference>
<proteinExistence type="inferred from homology"/>
<sequence>MVAQAKTPFQVIVVGIGQVRFRISGNRKIWPLIDKGIGGMAAALTLGLKGHHVMILESAPQLKEVGAGIQVSPNMLRLFDREYFAADHGEWAVSTNSTQGWGVSPLIHSKDVALEHIHVRRWQDGSLLGTMPVNKTYGQQVVIHRADLHNVLIDKVLALPNVKLRVNATVTGVQFYPASVTLANGTVVRGDVVIAADGIKSTIRGHLLGENSLSKAIPTGDAAYRIMLPRSVMENDPELRDLVNEPQATRWLGPERHIIAYPVRNHELFNVVLLHPDGHGVEESWTTKGSKQGMVDNYRGWDRKVQKLIDLAADDEVLEWKLCLHSPLKTWIKGGVALIGDACHPMLPYVAQGAAQAVEDAAALGVLLSTISSAREIPLALQAYENSRKQRAEKVQQSGSANRITLHLPDGPEQQARDEQFRLSMTSGSNPDRWTDRETQAFLWGWDAEKAALEAWNEIHEGSSPEPRHHL</sequence>
<dbReference type="InterPro" id="IPR050493">
    <property type="entry name" value="FAD-dep_Monooxygenase_BioMet"/>
</dbReference>
<gene>
    <name evidence="8" type="ORF">BDV23DRAFT_181234</name>
</gene>
<dbReference type="OrthoDB" id="16820at2759"/>
<dbReference type="FunFam" id="3.50.50.60:FF:000115">
    <property type="entry name" value="Salicylate hydroxylase, putative"/>
    <property type="match status" value="1"/>
</dbReference>
<evidence type="ECO:0000256" key="5">
    <source>
        <dbReference type="ARBA" id="ARBA00023033"/>
    </source>
</evidence>
<keyword evidence="5" id="KW-0503">Monooxygenase</keyword>
<evidence type="ECO:0000256" key="3">
    <source>
        <dbReference type="ARBA" id="ARBA00022827"/>
    </source>
</evidence>
<dbReference type="Proteomes" id="UP000326877">
    <property type="component" value="Unassembled WGS sequence"/>
</dbReference>
<feature type="region of interest" description="Disordered" evidence="6">
    <location>
        <begin position="396"/>
        <end position="415"/>
    </location>
</feature>
<keyword evidence="2" id="KW-0285">Flavoprotein</keyword>
<evidence type="ECO:0000313" key="8">
    <source>
        <dbReference type="EMBL" id="KAE8392817.1"/>
    </source>
</evidence>
<reference evidence="8" key="1">
    <citation type="submission" date="2019-04" db="EMBL/GenBank/DDBJ databases">
        <title>Friends and foes A comparative genomics studyof 23 Aspergillus species from section Flavi.</title>
        <authorList>
            <consortium name="DOE Joint Genome Institute"/>
            <person name="Kjaerbolling I."/>
            <person name="Vesth T."/>
            <person name="Frisvad J.C."/>
            <person name="Nybo J.L."/>
            <person name="Theobald S."/>
            <person name="Kildgaard S."/>
            <person name="Isbrandt T."/>
            <person name="Kuo A."/>
            <person name="Sato A."/>
            <person name="Lyhne E.K."/>
            <person name="Kogle M.E."/>
            <person name="Wiebenga A."/>
            <person name="Kun R.S."/>
            <person name="Lubbers R.J."/>
            <person name="Makela M.R."/>
            <person name="Barry K."/>
            <person name="Chovatia M."/>
            <person name="Clum A."/>
            <person name="Daum C."/>
            <person name="Haridas S."/>
            <person name="He G."/>
            <person name="LaButti K."/>
            <person name="Lipzen A."/>
            <person name="Mondo S."/>
            <person name="Riley R."/>
            <person name="Salamov A."/>
            <person name="Simmons B.A."/>
            <person name="Magnuson J.K."/>
            <person name="Henrissat B."/>
            <person name="Mortensen U.H."/>
            <person name="Larsen T.O."/>
            <person name="Devries R.P."/>
            <person name="Grigoriev I.V."/>
            <person name="Machida M."/>
            <person name="Baker S.E."/>
            <person name="Andersen M.R."/>
        </authorList>
    </citation>
    <scope>NUCLEOTIDE SEQUENCE [LARGE SCALE GENOMIC DNA]</scope>
    <source>
        <strain evidence="8">IBT 14317</strain>
    </source>
</reference>
<protein>
    <submittedName>
        <fullName evidence="8">Salicylate hydroxylase</fullName>
    </submittedName>
</protein>
<keyword evidence="4" id="KW-0560">Oxidoreductase</keyword>
<dbReference type="SUPFAM" id="SSF54373">
    <property type="entry name" value="FAD-linked reductases, C-terminal domain"/>
    <property type="match status" value="1"/>
</dbReference>
<dbReference type="SUPFAM" id="SSF51905">
    <property type="entry name" value="FAD/NAD(P)-binding domain"/>
    <property type="match status" value="1"/>
</dbReference>
<evidence type="ECO:0000256" key="4">
    <source>
        <dbReference type="ARBA" id="ARBA00023002"/>
    </source>
</evidence>
<dbReference type="GO" id="GO:0071949">
    <property type="term" value="F:FAD binding"/>
    <property type="evidence" value="ECO:0007669"/>
    <property type="project" value="InterPro"/>
</dbReference>
<evidence type="ECO:0000259" key="7">
    <source>
        <dbReference type="Pfam" id="PF01494"/>
    </source>
</evidence>